<comment type="caution">
    <text evidence="1">The sequence shown here is derived from an EMBL/GenBank/DDBJ whole genome shotgun (WGS) entry which is preliminary data.</text>
</comment>
<dbReference type="InterPro" id="IPR053745">
    <property type="entry name" value="Viral_Tail_Comp_sf"/>
</dbReference>
<reference evidence="1" key="1">
    <citation type="submission" date="2023-07" db="EMBL/GenBank/DDBJ databases">
        <title>Brevundimonas soil sp. nov., isolated from the soil of chemical plant.</title>
        <authorList>
            <person name="Wu N."/>
        </authorList>
    </citation>
    <scope>NUCLEOTIDE SEQUENCE</scope>
    <source>
        <strain evidence="1">XZ-24</strain>
    </source>
</reference>
<proteinExistence type="predicted"/>
<dbReference type="RefSeq" id="WP_302110851.1">
    <property type="nucleotide sequence ID" value="NZ_JAUKTR010000006.1"/>
</dbReference>
<evidence type="ECO:0000313" key="1">
    <source>
        <dbReference type="EMBL" id="MDO1560420.1"/>
    </source>
</evidence>
<accession>A0ABT8SQ81</accession>
<sequence>MIDAQAALQKAIIATTRASTPVKAVLGDPPRVYDRSPQEPTAPYATFGPMQSIDAGDQCHEGVEVYVELNVWSEAVGMQEAQAGAAALMAELDAALTVEGFEIIIHACEGAVTNRDPDGLTIRSRLTFRYVLAPTA</sequence>
<organism evidence="1 2">
    <name type="scientific">Peiella sedimenti</name>
    <dbReference type="NCBI Taxonomy" id="3061083"/>
    <lineage>
        <taxon>Bacteria</taxon>
        <taxon>Pseudomonadati</taxon>
        <taxon>Pseudomonadota</taxon>
        <taxon>Alphaproteobacteria</taxon>
        <taxon>Caulobacterales</taxon>
        <taxon>Caulobacteraceae</taxon>
        <taxon>Peiella</taxon>
    </lineage>
</organism>
<dbReference type="EMBL" id="JAUKTR010000006">
    <property type="protein sequence ID" value="MDO1560420.1"/>
    <property type="molecule type" value="Genomic_DNA"/>
</dbReference>
<dbReference type="Gene3D" id="3.30.2000.30">
    <property type="match status" value="1"/>
</dbReference>
<gene>
    <name evidence="1" type="ORF">Q0812_13375</name>
</gene>
<keyword evidence="2" id="KW-1185">Reference proteome</keyword>
<dbReference type="InterPro" id="IPR021508">
    <property type="entry name" value="Gp17-like"/>
</dbReference>
<name>A0ABT8SQ81_9CAUL</name>
<protein>
    <submittedName>
        <fullName evidence="1">DUF3168 domain-containing protein</fullName>
    </submittedName>
</protein>
<dbReference type="Pfam" id="PF11367">
    <property type="entry name" value="Tail_completion_gp17"/>
    <property type="match status" value="1"/>
</dbReference>
<evidence type="ECO:0000313" key="2">
    <source>
        <dbReference type="Proteomes" id="UP001169063"/>
    </source>
</evidence>
<dbReference type="Proteomes" id="UP001169063">
    <property type="component" value="Unassembled WGS sequence"/>
</dbReference>